<comment type="miscellaneous">
    <text evidence="1">Reaction mechanism of ThiL seems to utilize a direct, inline transfer of the gamma-phosphate of ATP to TMP rather than a phosphorylated enzyme intermediate.</text>
</comment>
<evidence type="ECO:0000259" key="2">
    <source>
        <dbReference type="Pfam" id="PF00586"/>
    </source>
</evidence>
<dbReference type="PANTHER" id="PTHR30270:SF0">
    <property type="entry name" value="THIAMINE-MONOPHOSPHATE KINASE"/>
    <property type="match status" value="1"/>
</dbReference>
<dbReference type="UniPathway" id="UPA00060">
    <property type="reaction ID" value="UER00142"/>
</dbReference>
<dbReference type="InterPro" id="IPR036676">
    <property type="entry name" value="PurM-like_C_sf"/>
</dbReference>
<keyword evidence="1" id="KW-0460">Magnesium</keyword>
<feature type="binding site" evidence="1">
    <location>
        <position position="137"/>
    </location>
    <ligand>
        <name>Mg(2+)</name>
        <dbReference type="ChEBI" id="CHEBI:18420"/>
        <label>1</label>
    </ligand>
</feature>
<dbReference type="AlphaFoldDB" id="A0A0W8I1S1"/>
<evidence type="ECO:0000256" key="1">
    <source>
        <dbReference type="HAMAP-Rule" id="MF_02128"/>
    </source>
</evidence>
<dbReference type="SUPFAM" id="SSF55326">
    <property type="entry name" value="PurM N-terminal domain-like"/>
    <property type="match status" value="1"/>
</dbReference>
<evidence type="ECO:0000259" key="3">
    <source>
        <dbReference type="Pfam" id="PF02769"/>
    </source>
</evidence>
<reference evidence="4 5" key="1">
    <citation type="submission" date="2015-12" db="EMBL/GenBank/DDBJ databases">
        <title>Serinicoccus chungangenesis strain CD08_5 genome sequencing and assembly.</title>
        <authorList>
            <person name="Chander A.M."/>
            <person name="Kaur G."/>
            <person name="Nair G.R."/>
            <person name="Dhawan D.K."/>
            <person name="Kochhar R.K."/>
            <person name="Mayilraj S."/>
            <person name="Bhadada S.K."/>
        </authorList>
    </citation>
    <scope>NUCLEOTIDE SEQUENCE [LARGE SCALE GENOMIC DNA]</scope>
    <source>
        <strain evidence="4 5">CD08_5</strain>
    </source>
</reference>
<comment type="caution">
    <text evidence="1">Lacks conserved residue(s) required for the propagation of feature annotation.</text>
</comment>
<feature type="binding site" evidence="1">
    <location>
        <position position="44"/>
    </location>
    <ligand>
        <name>Mg(2+)</name>
        <dbReference type="ChEBI" id="CHEBI:18420"/>
        <label>3</label>
    </ligand>
</feature>
<keyword evidence="5" id="KW-1185">Reference proteome</keyword>
<keyword evidence="1" id="KW-0547">Nucleotide-binding</keyword>
<dbReference type="GO" id="GO:0009229">
    <property type="term" value="P:thiamine diphosphate biosynthetic process"/>
    <property type="evidence" value="ECO:0007669"/>
    <property type="project" value="UniProtKB-UniRule"/>
</dbReference>
<dbReference type="Proteomes" id="UP000054837">
    <property type="component" value="Unassembled WGS sequence"/>
</dbReference>
<gene>
    <name evidence="1" type="primary">thiL</name>
    <name evidence="4" type="ORF">AVL62_09850</name>
</gene>
<dbReference type="PIRSF" id="PIRSF005303">
    <property type="entry name" value="Thiam_monoph_kin"/>
    <property type="match status" value="1"/>
</dbReference>
<feature type="binding site" evidence="1">
    <location>
        <position position="230"/>
    </location>
    <ligand>
        <name>Mg(2+)</name>
        <dbReference type="ChEBI" id="CHEBI:18420"/>
        <label>5</label>
    </ligand>
</feature>
<feature type="binding site" evidence="1">
    <location>
        <position position="89"/>
    </location>
    <ligand>
        <name>Mg(2+)</name>
        <dbReference type="ChEBI" id="CHEBI:18420"/>
        <label>2</label>
    </ligand>
</feature>
<feature type="domain" description="PurM-like C-terminal" evidence="3">
    <location>
        <begin position="170"/>
        <end position="257"/>
    </location>
</feature>
<dbReference type="Pfam" id="PF02769">
    <property type="entry name" value="AIRS_C"/>
    <property type="match status" value="1"/>
</dbReference>
<dbReference type="InterPro" id="IPR006283">
    <property type="entry name" value="ThiL-like"/>
</dbReference>
<dbReference type="HAMAP" id="MF_02128">
    <property type="entry name" value="TMP_kinase"/>
    <property type="match status" value="1"/>
</dbReference>
<dbReference type="EMBL" id="LQBL01000032">
    <property type="protein sequence ID" value="KUG51683.1"/>
    <property type="molecule type" value="Genomic_DNA"/>
</dbReference>
<evidence type="ECO:0000313" key="5">
    <source>
        <dbReference type="Proteomes" id="UP000054837"/>
    </source>
</evidence>
<feature type="binding site" evidence="1">
    <location>
        <position position="44"/>
    </location>
    <ligand>
        <name>Mg(2+)</name>
        <dbReference type="ChEBI" id="CHEBI:18420"/>
        <label>4</label>
    </ligand>
</feature>
<feature type="binding site" evidence="1">
    <location>
        <position position="227"/>
    </location>
    <ligand>
        <name>Mg(2+)</name>
        <dbReference type="ChEBI" id="CHEBI:18420"/>
        <label>3</label>
    </ligand>
</feature>
<dbReference type="EC" id="2.7.4.16" evidence="1"/>
<dbReference type="Gene3D" id="3.90.650.10">
    <property type="entry name" value="PurM-like C-terminal domain"/>
    <property type="match status" value="1"/>
</dbReference>
<dbReference type="InterPro" id="IPR036921">
    <property type="entry name" value="PurM-like_N_sf"/>
</dbReference>
<feature type="binding site" evidence="1">
    <location>
        <begin position="136"/>
        <end position="137"/>
    </location>
    <ligand>
        <name>ATP</name>
        <dbReference type="ChEBI" id="CHEBI:30616"/>
    </ligand>
</feature>
<protein>
    <recommendedName>
        <fullName evidence="1">Thiamine-monophosphate kinase</fullName>
        <shortName evidence="1">TMP kinase</shortName>
        <shortName evidence="1">Thiamine-phosphate kinase</shortName>
        <ecNumber evidence="1">2.7.4.16</ecNumber>
    </recommendedName>
</protein>
<feature type="binding site" evidence="1">
    <location>
        <position position="166"/>
    </location>
    <ligand>
        <name>ATP</name>
        <dbReference type="ChEBI" id="CHEBI:30616"/>
    </ligand>
</feature>
<dbReference type="CDD" id="cd02194">
    <property type="entry name" value="ThiL"/>
    <property type="match status" value="1"/>
</dbReference>
<feature type="binding site" evidence="1">
    <location>
        <position position="58"/>
    </location>
    <ligand>
        <name>Mg(2+)</name>
        <dbReference type="ChEBI" id="CHEBI:18420"/>
        <label>4</label>
    </ligand>
</feature>
<dbReference type="GO" id="GO:0000287">
    <property type="term" value="F:magnesium ion binding"/>
    <property type="evidence" value="ECO:0007669"/>
    <property type="project" value="UniProtKB-UniRule"/>
</dbReference>
<feature type="binding site" evidence="1">
    <location>
        <position position="59"/>
    </location>
    <ligand>
        <name>Mg(2+)</name>
        <dbReference type="ChEBI" id="CHEBI:18420"/>
        <label>1</label>
    </ligand>
</feature>
<keyword evidence="1" id="KW-0784">Thiamine biosynthesis</keyword>
<feature type="binding site" evidence="1">
    <location>
        <position position="67"/>
    </location>
    <ligand>
        <name>substrate</name>
    </ligand>
</feature>
<dbReference type="PANTHER" id="PTHR30270">
    <property type="entry name" value="THIAMINE-MONOPHOSPHATE KINASE"/>
    <property type="match status" value="1"/>
</dbReference>
<keyword evidence="1" id="KW-0479">Metal-binding</keyword>
<feature type="domain" description="PurM-like N-terminal" evidence="2">
    <location>
        <begin position="42"/>
        <end position="155"/>
    </location>
</feature>
<keyword evidence="1" id="KW-0067">ATP-binding</keyword>
<feature type="binding site" evidence="1">
    <location>
        <position position="278"/>
    </location>
    <ligand>
        <name>substrate</name>
    </ligand>
</feature>
<keyword evidence="1" id="KW-0418">Kinase</keyword>
<sequence>MGPGEGATTGPLLGEVGERGVLAEVFAALADQPVDGVLVGPGDDTAYLRVRRAAVLATTDTMVLGHDWRDDWSTPQDVGVKATTQNLADIASMGGAGTGLLVTLAAHPRLPVAWARGLAEGMAWASRRSGVPVVGGDLGAAPDGVVMVGVTALGELPEGVEHPVRRDGARPGDVLAVSGPLGRSGAGLAQLLEGRHEGAWVDYHRRPWTDLGQGPRAALAGASSMIDVSDGLVRDADRVARASDVRIDLRPGAVDALAAALDGVPAEAARRAVLGGGEEHVLLATFVPDAVPYGWVLLGDVVAPDGGGAGVWLGPDCLDPARGGWDHYGG</sequence>
<dbReference type="SUPFAM" id="SSF56042">
    <property type="entry name" value="PurM C-terminal domain-like"/>
    <property type="match status" value="1"/>
</dbReference>
<organism evidence="4 5">
    <name type="scientific">Serinicoccus chungangensis</name>
    <dbReference type="NCBI Taxonomy" id="767452"/>
    <lineage>
        <taxon>Bacteria</taxon>
        <taxon>Bacillati</taxon>
        <taxon>Actinomycetota</taxon>
        <taxon>Actinomycetes</taxon>
        <taxon>Micrococcales</taxon>
        <taxon>Ornithinimicrobiaceae</taxon>
        <taxon>Serinicoccus</taxon>
    </lineage>
</organism>
<comment type="caution">
    <text evidence="4">The sequence shown here is derived from an EMBL/GenBank/DDBJ whole genome shotgun (WGS) entry which is preliminary data.</text>
</comment>
<dbReference type="Pfam" id="PF00586">
    <property type="entry name" value="AIRS"/>
    <property type="match status" value="1"/>
</dbReference>
<comment type="catalytic activity">
    <reaction evidence="1">
        <text>thiamine phosphate + ATP = thiamine diphosphate + ADP</text>
        <dbReference type="Rhea" id="RHEA:15913"/>
        <dbReference type="ChEBI" id="CHEBI:30616"/>
        <dbReference type="ChEBI" id="CHEBI:37575"/>
        <dbReference type="ChEBI" id="CHEBI:58937"/>
        <dbReference type="ChEBI" id="CHEBI:456216"/>
        <dbReference type="EC" id="2.7.4.16"/>
    </reaction>
</comment>
<comment type="similarity">
    <text evidence="1">Belongs to the thiamine-monophosphate kinase family.</text>
</comment>
<dbReference type="InterPro" id="IPR016188">
    <property type="entry name" value="PurM-like_N"/>
</dbReference>
<proteinExistence type="inferred from homology"/>
<dbReference type="GO" id="GO:0009030">
    <property type="term" value="F:thiamine-phosphate kinase activity"/>
    <property type="evidence" value="ECO:0007669"/>
    <property type="project" value="UniProtKB-UniRule"/>
</dbReference>
<name>A0A0W8I1S1_9MICO</name>
<feature type="binding site" evidence="1">
    <location>
        <position position="89"/>
    </location>
    <ligand>
        <name>Mg(2+)</name>
        <dbReference type="ChEBI" id="CHEBI:18420"/>
        <label>4</label>
    </ligand>
</feature>
<evidence type="ECO:0000313" key="4">
    <source>
        <dbReference type="EMBL" id="KUG51683.1"/>
    </source>
</evidence>
<feature type="binding site" evidence="1">
    <location>
        <position position="229"/>
    </location>
    <ligand>
        <name>ATP</name>
        <dbReference type="ChEBI" id="CHEBI:30616"/>
    </ligand>
</feature>
<feature type="binding site" evidence="1">
    <location>
        <position position="60"/>
    </location>
    <ligand>
        <name>Mg(2+)</name>
        <dbReference type="ChEBI" id="CHEBI:18420"/>
        <label>2</label>
    </ligand>
</feature>
<dbReference type="STRING" id="767452.AVL62_09850"/>
<dbReference type="InterPro" id="IPR010918">
    <property type="entry name" value="PurM-like_C_dom"/>
</dbReference>
<feature type="binding site" evidence="1">
    <location>
        <position position="89"/>
    </location>
    <ligand>
        <name>Mg(2+)</name>
        <dbReference type="ChEBI" id="CHEBI:18420"/>
        <label>3</label>
    </ligand>
</feature>
<feature type="binding site" evidence="1">
    <location>
        <position position="325"/>
    </location>
    <ligand>
        <name>substrate</name>
    </ligand>
</feature>
<keyword evidence="1" id="KW-0808">Transferase</keyword>
<dbReference type="Gene3D" id="3.30.1330.10">
    <property type="entry name" value="PurM-like, N-terminal domain"/>
    <property type="match status" value="1"/>
</dbReference>
<accession>A0A0W8I1S1</accession>
<comment type="pathway">
    <text evidence="1">Cofactor biosynthesis; thiamine diphosphate biosynthesis; thiamine diphosphate from thiamine phosphate: step 1/1.</text>
</comment>
<feature type="binding site" evidence="1">
    <location>
        <position position="60"/>
    </location>
    <ligand>
        <name>Mg(2+)</name>
        <dbReference type="ChEBI" id="CHEBI:18420"/>
        <label>1</label>
    </ligand>
</feature>
<comment type="function">
    <text evidence="1">Catalyzes the ATP-dependent phosphorylation of thiamine-monophosphate (TMP) to form thiamine-pyrophosphate (TPP), the active form of vitamin B1.</text>
</comment>
<dbReference type="GO" id="GO:0009228">
    <property type="term" value="P:thiamine biosynthetic process"/>
    <property type="evidence" value="ECO:0007669"/>
    <property type="project" value="UniProtKB-KW"/>
</dbReference>
<dbReference type="GO" id="GO:0005524">
    <property type="term" value="F:ATP binding"/>
    <property type="evidence" value="ECO:0007669"/>
    <property type="project" value="UniProtKB-UniRule"/>
</dbReference>